<keyword evidence="2" id="KW-1185">Reference proteome</keyword>
<accession>A0ACC0DBU6</accession>
<dbReference type="Proteomes" id="UP001497680">
    <property type="component" value="Unassembled WGS sequence"/>
</dbReference>
<protein>
    <submittedName>
        <fullName evidence="1">Uncharacterized protein</fullName>
    </submittedName>
</protein>
<name>A0ACC0DBU6_9PEZI</name>
<gene>
    <name evidence="1" type="ORF">F4821DRAFT_45771</name>
</gene>
<sequence>MDAMLDMPVHTAILRAVVLSYYMVFGSLWDVVLLTSWLLWVRGDLVFELFETLNSHFFVRGATVAIAAFSSFKCVRNRSRAVEPPAWDGPSGRHADKTESQLEPLFRRYLKHLVEQSPGPLVVRYIPSGIAGAQAETMKSSQARKAPNTAAEMDFKVLTPAFYSRFVYYAHDFEAIFCELNENNTIWVSKPELLPKLVIKKQPPPLLQTTSYLDYGYFMAIKNMRQRPERIERPLTSSRAGTATHSQKDIRGFRLSAMDGYVLAHEDKKARHVYRSSVLKLFVADRIAMGSVDILQLEHLVLKLLLAWIAMF</sequence>
<evidence type="ECO:0000313" key="1">
    <source>
        <dbReference type="EMBL" id="KAI6089975.1"/>
    </source>
</evidence>
<comment type="caution">
    <text evidence="1">The sequence shown here is derived from an EMBL/GenBank/DDBJ whole genome shotgun (WGS) entry which is preliminary data.</text>
</comment>
<dbReference type="EMBL" id="MU394293">
    <property type="protein sequence ID" value="KAI6089975.1"/>
    <property type="molecule type" value="Genomic_DNA"/>
</dbReference>
<proteinExistence type="predicted"/>
<reference evidence="1 2" key="1">
    <citation type="journal article" date="2022" name="New Phytol.">
        <title>Ecological generalism drives hyperdiversity of secondary metabolite gene clusters in xylarialean endophytes.</title>
        <authorList>
            <person name="Franco M.E.E."/>
            <person name="Wisecaver J.H."/>
            <person name="Arnold A.E."/>
            <person name="Ju Y.M."/>
            <person name="Slot J.C."/>
            <person name="Ahrendt S."/>
            <person name="Moore L.P."/>
            <person name="Eastman K.E."/>
            <person name="Scott K."/>
            <person name="Konkel Z."/>
            <person name="Mondo S.J."/>
            <person name="Kuo A."/>
            <person name="Hayes R.D."/>
            <person name="Haridas S."/>
            <person name="Andreopoulos B."/>
            <person name="Riley R."/>
            <person name="LaButti K."/>
            <person name="Pangilinan J."/>
            <person name="Lipzen A."/>
            <person name="Amirebrahimi M."/>
            <person name="Yan J."/>
            <person name="Adam C."/>
            <person name="Keymanesh K."/>
            <person name="Ng V."/>
            <person name="Louie K."/>
            <person name="Northen T."/>
            <person name="Drula E."/>
            <person name="Henrissat B."/>
            <person name="Hsieh H.M."/>
            <person name="Youens-Clark K."/>
            <person name="Lutzoni F."/>
            <person name="Miadlikowska J."/>
            <person name="Eastwood D.C."/>
            <person name="Hamelin R.C."/>
            <person name="Grigoriev I.V."/>
            <person name="U'Ren J.M."/>
        </authorList>
    </citation>
    <scope>NUCLEOTIDE SEQUENCE [LARGE SCALE GENOMIC DNA]</scope>
    <source>
        <strain evidence="1 2">ER1909</strain>
    </source>
</reference>
<organism evidence="1 2">
    <name type="scientific">Hypoxylon rubiginosum</name>
    <dbReference type="NCBI Taxonomy" id="110542"/>
    <lineage>
        <taxon>Eukaryota</taxon>
        <taxon>Fungi</taxon>
        <taxon>Dikarya</taxon>
        <taxon>Ascomycota</taxon>
        <taxon>Pezizomycotina</taxon>
        <taxon>Sordariomycetes</taxon>
        <taxon>Xylariomycetidae</taxon>
        <taxon>Xylariales</taxon>
        <taxon>Hypoxylaceae</taxon>
        <taxon>Hypoxylon</taxon>
    </lineage>
</organism>
<evidence type="ECO:0000313" key="2">
    <source>
        <dbReference type="Proteomes" id="UP001497680"/>
    </source>
</evidence>